<accession>A0A829Y7Q6</accession>
<name>A0A829Y7Q6_9GAMM</name>
<protein>
    <recommendedName>
        <fullName evidence="2">inorganic diphosphatase</fullName>
        <ecNumber evidence="2">3.6.1.1</ecNumber>
    </recommendedName>
</protein>
<sequence length="210" mass="23287">MPTMFPSAFRAHPWHGVEIGAEAPSIVTAYIEIVPTDTVKYELDKATGLLKVDRPQRFSNICPSLYGFLPRTLCAERVAAYCEERTGKTGIKGDGDPMDICVLTEKSIGHGDVLVQAIPIGGLRMIDDNEADDKIIAVMRDDALYGHLTDISQCPKSVIERVRHYFLTYKHAPGSPDHAVEITHAYGRDEAYEAIRRSQADYTSAFMGVR</sequence>
<dbReference type="PROSITE" id="PS00387">
    <property type="entry name" value="PPASE"/>
    <property type="match status" value="1"/>
</dbReference>
<proteinExistence type="predicted"/>
<evidence type="ECO:0000256" key="1">
    <source>
        <dbReference type="ARBA" id="ARBA00001946"/>
    </source>
</evidence>
<dbReference type="CDD" id="cd00412">
    <property type="entry name" value="pyrophosphatase"/>
    <property type="match status" value="1"/>
</dbReference>
<comment type="caution">
    <text evidence="6">The sequence shown here is derived from an EMBL/GenBank/DDBJ whole genome shotgun (WGS) entry which is preliminary data.</text>
</comment>
<dbReference type="GO" id="GO:0006796">
    <property type="term" value="P:phosphate-containing compound metabolic process"/>
    <property type="evidence" value="ECO:0007669"/>
    <property type="project" value="InterPro"/>
</dbReference>
<gene>
    <name evidence="6" type="primary">ppa_1</name>
    <name evidence="6" type="ORF">GCM10011487_08360</name>
</gene>
<keyword evidence="7" id="KW-1185">Reference proteome</keyword>
<dbReference type="InterPro" id="IPR036649">
    <property type="entry name" value="Pyrophosphatase_sf"/>
</dbReference>
<dbReference type="SUPFAM" id="SSF50324">
    <property type="entry name" value="Inorganic pyrophosphatase"/>
    <property type="match status" value="1"/>
</dbReference>
<dbReference type="GO" id="GO:0005737">
    <property type="term" value="C:cytoplasm"/>
    <property type="evidence" value="ECO:0007669"/>
    <property type="project" value="InterPro"/>
</dbReference>
<dbReference type="Pfam" id="PF00719">
    <property type="entry name" value="Pyrophosphatase"/>
    <property type="match status" value="1"/>
</dbReference>
<dbReference type="EMBL" id="BLJN01000001">
    <property type="protein sequence ID" value="GFE78836.1"/>
    <property type="molecule type" value="Genomic_DNA"/>
</dbReference>
<evidence type="ECO:0000256" key="2">
    <source>
        <dbReference type="ARBA" id="ARBA00012146"/>
    </source>
</evidence>
<keyword evidence="4" id="KW-0378">Hydrolase</keyword>
<dbReference type="GO" id="GO:0000287">
    <property type="term" value="F:magnesium ion binding"/>
    <property type="evidence" value="ECO:0007669"/>
    <property type="project" value="InterPro"/>
</dbReference>
<dbReference type="EC" id="3.6.1.1" evidence="2"/>
<keyword evidence="5" id="KW-0460">Magnesium</keyword>
<evidence type="ECO:0000256" key="3">
    <source>
        <dbReference type="ARBA" id="ARBA00022723"/>
    </source>
</evidence>
<reference evidence="7" key="1">
    <citation type="submission" date="2020-01" db="EMBL/GenBank/DDBJ databases">
        <title>'Steroidobacter agaridevorans' sp. nov., agar-degrading bacteria isolated from rhizosphere soils.</title>
        <authorList>
            <person name="Ikenaga M."/>
            <person name="Kataoka M."/>
            <person name="Murouchi A."/>
            <person name="Katsuragi S."/>
            <person name="Sakai M."/>
        </authorList>
    </citation>
    <scope>NUCLEOTIDE SEQUENCE [LARGE SCALE GENOMIC DNA]</scope>
    <source>
        <strain evidence="7">YU21-B</strain>
    </source>
</reference>
<evidence type="ECO:0000313" key="6">
    <source>
        <dbReference type="EMBL" id="GFE78836.1"/>
    </source>
</evidence>
<dbReference type="PANTHER" id="PTHR10286">
    <property type="entry name" value="INORGANIC PYROPHOSPHATASE"/>
    <property type="match status" value="1"/>
</dbReference>
<comment type="cofactor">
    <cofactor evidence="1">
        <name>Mg(2+)</name>
        <dbReference type="ChEBI" id="CHEBI:18420"/>
    </cofactor>
</comment>
<evidence type="ECO:0000256" key="4">
    <source>
        <dbReference type="ARBA" id="ARBA00022801"/>
    </source>
</evidence>
<evidence type="ECO:0000256" key="5">
    <source>
        <dbReference type="ARBA" id="ARBA00022842"/>
    </source>
</evidence>
<dbReference type="AlphaFoldDB" id="A0A829Y7Q6"/>
<dbReference type="Proteomes" id="UP000445000">
    <property type="component" value="Unassembled WGS sequence"/>
</dbReference>
<dbReference type="Gene3D" id="3.90.80.10">
    <property type="entry name" value="Inorganic pyrophosphatase"/>
    <property type="match status" value="1"/>
</dbReference>
<organism evidence="6 7">
    <name type="scientific">Steroidobacter agaridevorans</name>
    <dbReference type="NCBI Taxonomy" id="2695856"/>
    <lineage>
        <taxon>Bacteria</taxon>
        <taxon>Pseudomonadati</taxon>
        <taxon>Pseudomonadota</taxon>
        <taxon>Gammaproteobacteria</taxon>
        <taxon>Steroidobacterales</taxon>
        <taxon>Steroidobacteraceae</taxon>
        <taxon>Steroidobacter</taxon>
    </lineage>
</organism>
<dbReference type="NCBIfam" id="NF001886">
    <property type="entry name" value="PRK00642.1"/>
    <property type="match status" value="1"/>
</dbReference>
<keyword evidence="3" id="KW-0479">Metal-binding</keyword>
<evidence type="ECO:0000313" key="7">
    <source>
        <dbReference type="Proteomes" id="UP000445000"/>
    </source>
</evidence>
<dbReference type="InterPro" id="IPR008162">
    <property type="entry name" value="Pyrophosphatase"/>
</dbReference>
<dbReference type="GO" id="GO:0004427">
    <property type="term" value="F:inorganic diphosphate phosphatase activity"/>
    <property type="evidence" value="ECO:0007669"/>
    <property type="project" value="UniProtKB-EC"/>
</dbReference>